<evidence type="ECO:0000256" key="1">
    <source>
        <dbReference type="ARBA" id="ARBA00009437"/>
    </source>
</evidence>
<evidence type="ECO:0000259" key="5">
    <source>
        <dbReference type="PROSITE" id="PS50931"/>
    </source>
</evidence>
<feature type="domain" description="HTH lysR-type" evidence="5">
    <location>
        <begin position="9"/>
        <end position="66"/>
    </location>
</feature>
<comment type="caution">
    <text evidence="6">The sequence shown here is derived from an EMBL/GenBank/DDBJ whole genome shotgun (WGS) entry which is preliminary data.</text>
</comment>
<accession>A0ABT1R6T0</accession>
<dbReference type="InterPro" id="IPR000847">
    <property type="entry name" value="LysR_HTH_N"/>
</dbReference>
<name>A0ABT1R6T0_9HYPH</name>
<evidence type="ECO:0000313" key="7">
    <source>
        <dbReference type="Proteomes" id="UP000996601"/>
    </source>
</evidence>
<dbReference type="Proteomes" id="UP000996601">
    <property type="component" value="Unassembled WGS sequence"/>
</dbReference>
<keyword evidence="2" id="KW-0805">Transcription regulation</keyword>
<dbReference type="Pfam" id="PF03466">
    <property type="entry name" value="LysR_substrate"/>
    <property type="match status" value="1"/>
</dbReference>
<dbReference type="InterPro" id="IPR036390">
    <property type="entry name" value="WH_DNA-bd_sf"/>
</dbReference>
<evidence type="ECO:0000313" key="6">
    <source>
        <dbReference type="EMBL" id="MCQ4630894.1"/>
    </source>
</evidence>
<reference evidence="6" key="1">
    <citation type="submission" date="2021-07" db="EMBL/GenBank/DDBJ databases">
        <title>Shinella sp. nov., a novel member of the genus Shinella from water.</title>
        <authorList>
            <person name="Deng Y."/>
        </authorList>
    </citation>
    <scope>NUCLEOTIDE SEQUENCE</scope>
    <source>
        <strain evidence="6">CPCC 100929</strain>
    </source>
</reference>
<comment type="similarity">
    <text evidence="1">Belongs to the LysR transcriptional regulatory family.</text>
</comment>
<keyword evidence="4" id="KW-0804">Transcription</keyword>
<keyword evidence="3" id="KW-0238">DNA-binding</keyword>
<dbReference type="SUPFAM" id="SSF53850">
    <property type="entry name" value="Periplasmic binding protein-like II"/>
    <property type="match status" value="1"/>
</dbReference>
<organism evidence="6 7">
    <name type="scientific">Shinella lacus</name>
    <dbReference type="NCBI Taxonomy" id="2654216"/>
    <lineage>
        <taxon>Bacteria</taxon>
        <taxon>Pseudomonadati</taxon>
        <taxon>Pseudomonadota</taxon>
        <taxon>Alphaproteobacteria</taxon>
        <taxon>Hyphomicrobiales</taxon>
        <taxon>Rhizobiaceae</taxon>
        <taxon>Shinella</taxon>
    </lineage>
</organism>
<dbReference type="Pfam" id="PF00126">
    <property type="entry name" value="HTH_1"/>
    <property type="match status" value="1"/>
</dbReference>
<dbReference type="Gene3D" id="1.10.10.10">
    <property type="entry name" value="Winged helix-like DNA-binding domain superfamily/Winged helix DNA-binding domain"/>
    <property type="match status" value="1"/>
</dbReference>
<evidence type="ECO:0000256" key="2">
    <source>
        <dbReference type="ARBA" id="ARBA00023015"/>
    </source>
</evidence>
<evidence type="ECO:0000256" key="3">
    <source>
        <dbReference type="ARBA" id="ARBA00023125"/>
    </source>
</evidence>
<keyword evidence="7" id="KW-1185">Reference proteome</keyword>
<dbReference type="PROSITE" id="PS50931">
    <property type="entry name" value="HTH_LYSR"/>
    <property type="match status" value="1"/>
</dbReference>
<evidence type="ECO:0000256" key="4">
    <source>
        <dbReference type="ARBA" id="ARBA00023163"/>
    </source>
</evidence>
<dbReference type="EMBL" id="WHSB02000004">
    <property type="protein sequence ID" value="MCQ4630894.1"/>
    <property type="molecule type" value="Genomic_DNA"/>
</dbReference>
<dbReference type="SUPFAM" id="SSF46785">
    <property type="entry name" value="Winged helix' DNA-binding domain"/>
    <property type="match status" value="1"/>
</dbReference>
<dbReference type="RefSeq" id="WP_256117324.1">
    <property type="nucleotide sequence ID" value="NZ_WHSB02000004.1"/>
</dbReference>
<dbReference type="InterPro" id="IPR036388">
    <property type="entry name" value="WH-like_DNA-bd_sf"/>
</dbReference>
<dbReference type="PANTHER" id="PTHR30537">
    <property type="entry name" value="HTH-TYPE TRANSCRIPTIONAL REGULATOR"/>
    <property type="match status" value="1"/>
</dbReference>
<dbReference type="InterPro" id="IPR005119">
    <property type="entry name" value="LysR_subst-bd"/>
</dbReference>
<dbReference type="InterPro" id="IPR058163">
    <property type="entry name" value="LysR-type_TF_proteobact-type"/>
</dbReference>
<dbReference type="Gene3D" id="3.40.190.290">
    <property type="match status" value="2"/>
</dbReference>
<proteinExistence type="inferred from homology"/>
<protein>
    <submittedName>
        <fullName evidence="6">LysR family transcriptional regulator</fullName>
    </submittedName>
</protein>
<dbReference type="PANTHER" id="PTHR30537:SF3">
    <property type="entry name" value="TRANSCRIPTIONAL REGULATORY PROTEIN"/>
    <property type="match status" value="1"/>
</dbReference>
<sequence>MPDFVQQRLQWNDLSLILAVARSGSFAGAAVRLGVSTPTVFRHARAVEERLGTLVFHRDTTGVSLTAAGREAAALAERIDEDIGALEARVGNENSDAAGTVRLATVDTLVAGPLMPLIRRFGSEHPAILLDLRSSVSMSDLRQREVDAALRAGGEPPESLVGRKLCRIAVSVYRSSGDGDGMADDKAWVVPNAELAHLASARWLKDTGRYSGAALQVNSLYTLTEAVASGIGSGILPCYLADLDPRLTRVGEPIDELSSDLWFLTHSELRHTRRIRVLSEFLAKEFQALRPLFHGERPA</sequence>
<gene>
    <name evidence="6" type="ORF">GB927_012645</name>
</gene>